<keyword evidence="8" id="KW-1185">Reference proteome</keyword>
<keyword evidence="7" id="KW-0966">Cell projection</keyword>
<dbReference type="PANTHER" id="PTHR30435">
    <property type="entry name" value="FLAGELLAR PROTEIN"/>
    <property type="match status" value="1"/>
</dbReference>
<proteinExistence type="inferred from homology"/>
<evidence type="ECO:0000313" key="8">
    <source>
        <dbReference type="Proteomes" id="UP000632377"/>
    </source>
</evidence>
<dbReference type="InterPro" id="IPR019776">
    <property type="entry name" value="Flagellar_basal_body_rod_CS"/>
</dbReference>
<dbReference type="NCBIfam" id="TIGR03506">
    <property type="entry name" value="FlgEFG_subfam"/>
    <property type="match status" value="1"/>
</dbReference>
<dbReference type="InterPro" id="IPR037925">
    <property type="entry name" value="FlgE/F/G-like"/>
</dbReference>
<evidence type="ECO:0000256" key="3">
    <source>
        <dbReference type="SAM" id="MobiDB-lite"/>
    </source>
</evidence>
<accession>A0ABS1TGR6</accession>
<comment type="similarity">
    <text evidence="1 2">Belongs to the flagella basal body rod proteins family.</text>
</comment>
<organism evidence="7 8">
    <name type="scientific">Clostridium rhizosphaerae</name>
    <dbReference type="NCBI Taxonomy" id="2803861"/>
    <lineage>
        <taxon>Bacteria</taxon>
        <taxon>Bacillati</taxon>
        <taxon>Bacillota</taxon>
        <taxon>Clostridia</taxon>
        <taxon>Eubacteriales</taxon>
        <taxon>Clostridiaceae</taxon>
        <taxon>Clostridium</taxon>
    </lineage>
</organism>
<dbReference type="PROSITE" id="PS00588">
    <property type="entry name" value="FLAGELLA_BB_ROD"/>
    <property type="match status" value="1"/>
</dbReference>
<feature type="region of interest" description="Disordered" evidence="3">
    <location>
        <begin position="65"/>
        <end position="87"/>
    </location>
</feature>
<comment type="caution">
    <text evidence="7">The sequence shown here is derived from an EMBL/GenBank/DDBJ whole genome shotgun (WGS) entry which is preliminary data.</text>
</comment>
<dbReference type="Proteomes" id="UP000632377">
    <property type="component" value="Unassembled WGS sequence"/>
</dbReference>
<dbReference type="SUPFAM" id="SSF117143">
    <property type="entry name" value="Flagellar hook protein flgE"/>
    <property type="match status" value="1"/>
</dbReference>
<dbReference type="InterPro" id="IPR053967">
    <property type="entry name" value="LlgE_F_G-like_D1"/>
</dbReference>
<dbReference type="InterPro" id="IPR010930">
    <property type="entry name" value="Flg_bb/hook_C_dom"/>
</dbReference>
<feature type="domain" description="Flagellar basal body rod protein N-terminal" evidence="4">
    <location>
        <begin position="8"/>
        <end position="35"/>
    </location>
</feature>
<keyword evidence="2" id="KW-0975">Bacterial flagellum</keyword>
<dbReference type="PANTHER" id="PTHR30435:SF19">
    <property type="entry name" value="FLAGELLAR BASAL-BODY ROD PROTEIN FLGG"/>
    <property type="match status" value="1"/>
</dbReference>
<evidence type="ECO:0000259" key="6">
    <source>
        <dbReference type="Pfam" id="PF22692"/>
    </source>
</evidence>
<keyword evidence="7" id="KW-0282">Flagellum</keyword>
<dbReference type="Pfam" id="PF22692">
    <property type="entry name" value="LlgE_F_G_D1"/>
    <property type="match status" value="1"/>
</dbReference>
<evidence type="ECO:0000259" key="5">
    <source>
        <dbReference type="Pfam" id="PF06429"/>
    </source>
</evidence>
<gene>
    <name evidence="7" type="primary">flgG</name>
    <name evidence="7" type="ORF">JK636_19870</name>
</gene>
<name>A0ABS1TGR6_9CLOT</name>
<keyword evidence="7" id="KW-0969">Cilium</keyword>
<protein>
    <submittedName>
        <fullName evidence="7">Flagellar basal body rod protein FlgG</fullName>
    </submittedName>
</protein>
<feature type="domain" description="Flagellar basal-body/hook protein C-terminal" evidence="5">
    <location>
        <begin position="227"/>
        <end position="272"/>
    </location>
</feature>
<evidence type="ECO:0000259" key="4">
    <source>
        <dbReference type="Pfam" id="PF00460"/>
    </source>
</evidence>
<sequence>MLRILWSSRSAMSAQQDKLDSISNNIANANTTGYKRIDVNFKDLVYENLNRTGYPVSTAGQNSSYNGTGIRTGEWTRDNGQGNLTQTGKSTDLAIDGQGYFQVILPERNADGTFKTAFSRGGNFSIDSQGDLVDSNGNRLTIDFNENITGEDRKLSENNFTIDDKGRIIKTEGNNSVEVGKINVYNVMSSDSIQSVGENLYTLKTSNVNGVEVPVERPFISQDANVMQGFSELSNVDIAKEMTDMIITQRAFELSSKSMKTADDMWGMANNLRSR</sequence>
<feature type="domain" description="Flagellar hook protein FlgE/F/G-like D1" evidence="6">
    <location>
        <begin position="94"/>
        <end position="168"/>
    </location>
</feature>
<evidence type="ECO:0000313" key="7">
    <source>
        <dbReference type="EMBL" id="MBL4937972.1"/>
    </source>
</evidence>
<evidence type="ECO:0000256" key="2">
    <source>
        <dbReference type="RuleBase" id="RU362116"/>
    </source>
</evidence>
<comment type="subcellular location">
    <subcellularLocation>
        <location evidence="2">Bacterial flagellum basal body</location>
    </subcellularLocation>
</comment>
<reference evidence="7 8" key="1">
    <citation type="submission" date="2021-01" db="EMBL/GenBank/DDBJ databases">
        <title>Genome public.</title>
        <authorList>
            <person name="Liu C."/>
            <person name="Sun Q."/>
        </authorList>
    </citation>
    <scope>NUCLEOTIDE SEQUENCE [LARGE SCALE GENOMIC DNA]</scope>
    <source>
        <strain evidence="7 8">YIM B02515</strain>
    </source>
</reference>
<dbReference type="InterPro" id="IPR001444">
    <property type="entry name" value="Flag_bb_rod_N"/>
</dbReference>
<dbReference type="InterPro" id="IPR020013">
    <property type="entry name" value="Flagellar_FlgE/F/G"/>
</dbReference>
<dbReference type="Pfam" id="PF06429">
    <property type="entry name" value="Flg_bbr_C"/>
    <property type="match status" value="1"/>
</dbReference>
<dbReference type="Pfam" id="PF00460">
    <property type="entry name" value="Flg_bb_rod"/>
    <property type="match status" value="1"/>
</dbReference>
<dbReference type="RefSeq" id="WP_202750712.1">
    <property type="nucleotide sequence ID" value="NZ_JAESWC010000018.1"/>
</dbReference>
<evidence type="ECO:0000256" key="1">
    <source>
        <dbReference type="ARBA" id="ARBA00009677"/>
    </source>
</evidence>
<feature type="compositionally biased region" description="Polar residues" evidence="3">
    <location>
        <begin position="78"/>
        <end position="87"/>
    </location>
</feature>
<dbReference type="EMBL" id="JAESWC010000018">
    <property type="protein sequence ID" value="MBL4937972.1"/>
    <property type="molecule type" value="Genomic_DNA"/>
</dbReference>